<protein>
    <recommendedName>
        <fullName evidence="5 10">Carbonic anhydrase</fullName>
        <ecNumber evidence="4 10">4.2.1.1</ecNumber>
    </recommendedName>
</protein>
<dbReference type="InterPro" id="IPR023561">
    <property type="entry name" value="Carbonic_anhydrase_a-class"/>
</dbReference>
<evidence type="ECO:0000256" key="4">
    <source>
        <dbReference type="ARBA" id="ARBA00012925"/>
    </source>
</evidence>
<keyword evidence="8 10" id="KW-0456">Lyase</keyword>
<comment type="function">
    <text evidence="2 10">Reversible hydration of carbon dioxide.</text>
</comment>
<dbReference type="Gene3D" id="3.10.200.10">
    <property type="entry name" value="Alpha carbonic anhydrase"/>
    <property type="match status" value="1"/>
</dbReference>
<dbReference type="InterPro" id="IPR001148">
    <property type="entry name" value="CA_dom"/>
</dbReference>
<keyword evidence="6 10" id="KW-0479">Metal-binding</keyword>
<dbReference type="EMBL" id="AP018045">
    <property type="protein sequence ID" value="BAX51695.1"/>
    <property type="molecule type" value="Genomic_DNA"/>
</dbReference>
<feature type="domain" description="Alpha-carbonic anhydrase" evidence="11">
    <location>
        <begin position="24"/>
        <end position="242"/>
    </location>
</feature>
<dbReference type="InterPro" id="IPR041891">
    <property type="entry name" value="Alpha_CA_prokaryot-like"/>
</dbReference>
<dbReference type="Proteomes" id="UP000218676">
    <property type="component" value="Chromosome 1"/>
</dbReference>
<name>A0A1Q9H011_PHODP</name>
<reference evidence="12" key="1">
    <citation type="journal article" date="2017" name="Genome Announc.">
        <title>Whole-Genome Sequence of Photobacterium damselae subsp. piscicida Strain 91-197, Isolated from Hybrid Striped Bass (Morone sp.) in the United States.</title>
        <authorList>
            <person name="Teru Y."/>
            <person name="Hikima J."/>
            <person name="Kono T."/>
            <person name="Sakai M."/>
            <person name="Takano T."/>
            <person name="Hawke J.P."/>
            <person name="Takeyama H."/>
            <person name="Aoki T."/>
        </authorList>
    </citation>
    <scope>NUCLEOTIDE SEQUENCE</scope>
    <source>
        <strain evidence="12">91-197</strain>
    </source>
</reference>
<feature type="signal peptide" evidence="10">
    <location>
        <begin position="1"/>
        <end position="23"/>
    </location>
</feature>
<dbReference type="SMART" id="SM01057">
    <property type="entry name" value="Carb_anhydrase"/>
    <property type="match status" value="1"/>
</dbReference>
<keyword evidence="7 10" id="KW-0862">Zinc</keyword>
<evidence type="ECO:0000313" key="13">
    <source>
        <dbReference type="EMBL" id="QOD56316.1"/>
    </source>
</evidence>
<dbReference type="CDD" id="cd03124">
    <property type="entry name" value="alpha_CA_prokaryotic_like"/>
    <property type="match status" value="1"/>
</dbReference>
<dbReference type="AlphaFoldDB" id="A0A1Q9H011"/>
<accession>A0A1Q9H011</accession>
<dbReference type="Proteomes" id="UP000516656">
    <property type="component" value="Chromosome 1"/>
</dbReference>
<evidence type="ECO:0000256" key="2">
    <source>
        <dbReference type="ARBA" id="ARBA00002904"/>
    </source>
</evidence>
<evidence type="ECO:0000259" key="11">
    <source>
        <dbReference type="PROSITE" id="PS51144"/>
    </source>
</evidence>
<gene>
    <name evidence="13" type="ORF">IC627_14185</name>
    <name evidence="12" type="ORF">PDPUS_1_00320</name>
</gene>
<dbReference type="InterPro" id="IPR018338">
    <property type="entry name" value="Carbonic_anhydrase_a-class_CS"/>
</dbReference>
<organism evidence="12 14">
    <name type="scientific">Photobacterium damsela subsp. piscicida</name>
    <name type="common">Pasteurella piscicida</name>
    <dbReference type="NCBI Taxonomy" id="38294"/>
    <lineage>
        <taxon>Bacteria</taxon>
        <taxon>Pseudomonadati</taxon>
        <taxon>Pseudomonadota</taxon>
        <taxon>Gammaproteobacteria</taxon>
        <taxon>Vibrionales</taxon>
        <taxon>Vibrionaceae</taxon>
        <taxon>Photobacterium</taxon>
    </lineage>
</organism>
<dbReference type="GO" id="GO:0008270">
    <property type="term" value="F:zinc ion binding"/>
    <property type="evidence" value="ECO:0007669"/>
    <property type="project" value="UniProtKB-UniRule"/>
</dbReference>
<evidence type="ECO:0000313" key="14">
    <source>
        <dbReference type="Proteomes" id="UP000218676"/>
    </source>
</evidence>
<dbReference type="Pfam" id="PF00194">
    <property type="entry name" value="Carb_anhydrase"/>
    <property type="match status" value="1"/>
</dbReference>
<proteinExistence type="inferred from homology"/>
<dbReference type="GO" id="GO:0004089">
    <property type="term" value="F:carbonate dehydratase activity"/>
    <property type="evidence" value="ECO:0007669"/>
    <property type="project" value="UniProtKB-UniRule"/>
</dbReference>
<dbReference type="PROSITE" id="PS51144">
    <property type="entry name" value="ALPHA_CA_2"/>
    <property type="match status" value="1"/>
</dbReference>
<evidence type="ECO:0000313" key="12">
    <source>
        <dbReference type="EMBL" id="BAX51695.1"/>
    </source>
</evidence>
<keyword evidence="10" id="KW-0732">Signal</keyword>
<comment type="catalytic activity">
    <reaction evidence="9 10">
        <text>hydrogencarbonate + H(+) = CO2 + H2O</text>
        <dbReference type="Rhea" id="RHEA:10748"/>
        <dbReference type="ChEBI" id="CHEBI:15377"/>
        <dbReference type="ChEBI" id="CHEBI:15378"/>
        <dbReference type="ChEBI" id="CHEBI:16526"/>
        <dbReference type="ChEBI" id="CHEBI:17544"/>
        <dbReference type="EC" id="4.2.1.1"/>
    </reaction>
</comment>
<dbReference type="PANTHER" id="PTHR18952:SF265">
    <property type="entry name" value="CARBONIC ANHYDRASE"/>
    <property type="match status" value="1"/>
</dbReference>
<dbReference type="SUPFAM" id="SSF51069">
    <property type="entry name" value="Carbonic anhydrase"/>
    <property type="match status" value="1"/>
</dbReference>
<dbReference type="PANTHER" id="PTHR18952">
    <property type="entry name" value="CARBONIC ANHYDRASE"/>
    <property type="match status" value="1"/>
</dbReference>
<evidence type="ECO:0000313" key="15">
    <source>
        <dbReference type="Proteomes" id="UP000516656"/>
    </source>
</evidence>
<evidence type="ECO:0000256" key="7">
    <source>
        <dbReference type="ARBA" id="ARBA00022833"/>
    </source>
</evidence>
<evidence type="ECO:0000256" key="3">
    <source>
        <dbReference type="ARBA" id="ARBA00010718"/>
    </source>
</evidence>
<evidence type="ECO:0000256" key="9">
    <source>
        <dbReference type="ARBA" id="ARBA00048348"/>
    </source>
</evidence>
<dbReference type="EC" id="4.2.1.1" evidence="4 10"/>
<dbReference type="PROSITE" id="PS00162">
    <property type="entry name" value="ALPHA_CA_1"/>
    <property type="match status" value="1"/>
</dbReference>
<comment type="cofactor">
    <cofactor evidence="1 10">
        <name>Zn(2+)</name>
        <dbReference type="ChEBI" id="CHEBI:29105"/>
    </cofactor>
</comment>
<reference evidence="13 15" key="3">
    <citation type="submission" date="2020-09" db="EMBL/GenBank/DDBJ databases">
        <title>Complete, closed and curated genome sequences of Photobacterium damselae subsp. piscicida isolates from Australia indicate localised evolution and additional plasmid-borne pathogenicity mechanisms.</title>
        <authorList>
            <person name="Baseggio L."/>
            <person name="Silayeva O."/>
            <person name="Buller N."/>
            <person name="Landos M."/>
            <person name="Engelstaedter J."/>
            <person name="Barnes A.C."/>
        </authorList>
    </citation>
    <scope>NUCLEOTIDE SEQUENCE [LARGE SCALE GENOMIC DNA]</scope>
    <source>
        <strain evidence="13 15">AS-16-0540-1</strain>
    </source>
</reference>
<dbReference type="EMBL" id="CP061854">
    <property type="protein sequence ID" value="QOD56316.1"/>
    <property type="molecule type" value="Genomic_DNA"/>
</dbReference>
<comment type="similarity">
    <text evidence="3 10">Belongs to the alpha-carbonic anhydrase family.</text>
</comment>
<evidence type="ECO:0000256" key="1">
    <source>
        <dbReference type="ARBA" id="ARBA00001947"/>
    </source>
</evidence>
<evidence type="ECO:0000256" key="10">
    <source>
        <dbReference type="RuleBase" id="RU367011"/>
    </source>
</evidence>
<dbReference type="RefSeq" id="WP_044179259.1">
    <property type="nucleotide sequence ID" value="NZ_AP018045.1"/>
</dbReference>
<evidence type="ECO:0000256" key="6">
    <source>
        <dbReference type="ARBA" id="ARBA00022723"/>
    </source>
</evidence>
<reference evidence="14" key="2">
    <citation type="submission" date="2017-05" db="EMBL/GenBank/DDBJ databases">
        <title>Whole genome sequence of fish pathogenic bacteria, Photobacterium damselae subsp. piscicida, strain 91-197, isolated from hybrid striped bass (Morone sp.) in USA.</title>
        <authorList>
            <person name="Teru Y."/>
            <person name="Hikima J."/>
            <person name="Kono T."/>
            <person name="Sakai M."/>
            <person name="Takano T."/>
            <person name="Hawke J.P."/>
            <person name="Takeyama H."/>
            <person name="Aoki T."/>
        </authorList>
    </citation>
    <scope>NUCLEOTIDE SEQUENCE [LARGE SCALE GENOMIC DNA]</scope>
    <source>
        <strain evidence="14">91-197</strain>
    </source>
</reference>
<feature type="chain" id="PRO_5011397461" description="Carbonic anhydrase" evidence="10">
    <location>
        <begin position="24"/>
        <end position="242"/>
    </location>
</feature>
<sequence length="242" mass="26722">MKKITASATCLSLALLFAGQVQAEGWGYGEANGPEHWGEVAPLCATGVNQSPINITKAIQANLLPLRIDYQGKVTQLVNNGHTIEALVSGKNDVIINGDTYHLKQFHFHTPSENLIDGKQYPLEAHFVNADDKGKLAVISVMFEIGPRANSDLDALLNEIPEKGQTIEIKQDLTLGALLPRDREYYQFNGSLTTPPCTEGVRWYVMQEHQTSSKEQTEMLHAVMGNNNRPTQTLNARVILDE</sequence>
<evidence type="ECO:0000256" key="8">
    <source>
        <dbReference type="ARBA" id="ARBA00023239"/>
    </source>
</evidence>
<dbReference type="InterPro" id="IPR036398">
    <property type="entry name" value="CA_dom_sf"/>
</dbReference>
<evidence type="ECO:0000256" key="5">
    <source>
        <dbReference type="ARBA" id="ARBA00014628"/>
    </source>
</evidence>